<feature type="region of interest" description="Disordered" evidence="1">
    <location>
        <begin position="1"/>
        <end position="90"/>
    </location>
</feature>
<evidence type="ECO:0000256" key="1">
    <source>
        <dbReference type="SAM" id="MobiDB-lite"/>
    </source>
</evidence>
<organism evidence="3 4">
    <name type="scientific">Corymbia citriodora subsp. variegata</name>
    <dbReference type="NCBI Taxonomy" id="360336"/>
    <lineage>
        <taxon>Eukaryota</taxon>
        <taxon>Viridiplantae</taxon>
        <taxon>Streptophyta</taxon>
        <taxon>Embryophyta</taxon>
        <taxon>Tracheophyta</taxon>
        <taxon>Spermatophyta</taxon>
        <taxon>Magnoliopsida</taxon>
        <taxon>eudicotyledons</taxon>
        <taxon>Gunneridae</taxon>
        <taxon>Pentapetalae</taxon>
        <taxon>rosids</taxon>
        <taxon>malvids</taxon>
        <taxon>Myrtales</taxon>
        <taxon>Myrtaceae</taxon>
        <taxon>Myrtoideae</taxon>
        <taxon>Eucalypteae</taxon>
        <taxon>Corymbia</taxon>
    </lineage>
</organism>
<name>A0A8T0CKD1_CORYI</name>
<gene>
    <name evidence="3" type="ORF">BT93_L2184</name>
</gene>
<dbReference type="Proteomes" id="UP000806378">
    <property type="component" value="Unassembled WGS sequence"/>
</dbReference>
<sequence length="204" mass="22361">MDSGCLPLGIEGGRHRSRSRSAGPFPHARRRPEVGKRTAQVELEAATDAAQANASKPASVVAREDHKCSRTQGETSLTSTQPSGGAKAPIPRSWATVAKAATKGYSLSFIPPVLIDNKLIVNLNEEVLEATDPKWFECIVGYFVGKRLPFKLIEDALKHLWGHHLVDIMANDQGFYFFHIPNQDFQRNILDGGPLTMAHVPLIV</sequence>
<dbReference type="EMBL" id="MU090221">
    <property type="protein sequence ID" value="KAF7848220.1"/>
    <property type="molecule type" value="Genomic_DNA"/>
</dbReference>
<accession>A0A8T0CKD1</accession>
<dbReference type="InterPro" id="IPR025558">
    <property type="entry name" value="DUF4283"/>
</dbReference>
<evidence type="ECO:0000313" key="3">
    <source>
        <dbReference type="EMBL" id="KAF7848220.1"/>
    </source>
</evidence>
<dbReference type="Gramene" id="rna-gnl|WGS:JABURB|Cocit.L2184.1">
    <property type="protein sequence ID" value="cds-KAF7848220.1"/>
    <property type="gene ID" value="gene-BT93_L2184"/>
</dbReference>
<protein>
    <recommendedName>
        <fullName evidence="2">DUF4283 domain-containing protein</fullName>
    </recommendedName>
</protein>
<evidence type="ECO:0000313" key="4">
    <source>
        <dbReference type="Proteomes" id="UP000806378"/>
    </source>
</evidence>
<dbReference type="AlphaFoldDB" id="A0A8T0CKD1"/>
<feature type="compositionally biased region" description="Polar residues" evidence="1">
    <location>
        <begin position="70"/>
        <end position="83"/>
    </location>
</feature>
<feature type="domain" description="DUF4283" evidence="2">
    <location>
        <begin position="134"/>
        <end position="204"/>
    </location>
</feature>
<proteinExistence type="predicted"/>
<dbReference type="Pfam" id="PF14111">
    <property type="entry name" value="DUF4283"/>
    <property type="match status" value="1"/>
</dbReference>
<dbReference type="OrthoDB" id="1939300at2759"/>
<comment type="caution">
    <text evidence="3">The sequence shown here is derived from an EMBL/GenBank/DDBJ whole genome shotgun (WGS) entry which is preliminary data.</text>
</comment>
<reference evidence="3" key="1">
    <citation type="submission" date="2020-05" db="EMBL/GenBank/DDBJ databases">
        <title>WGS assembly of Corymbia citriodora subspecies variegata.</title>
        <authorList>
            <person name="Barry K."/>
            <person name="Hundley H."/>
            <person name="Shu S."/>
            <person name="Jenkins J."/>
            <person name="Grimwood J."/>
            <person name="Baten A."/>
        </authorList>
    </citation>
    <scope>NUCLEOTIDE SEQUENCE</scope>
    <source>
        <strain evidence="3">CV2-018</strain>
    </source>
</reference>
<evidence type="ECO:0000259" key="2">
    <source>
        <dbReference type="Pfam" id="PF14111"/>
    </source>
</evidence>
<keyword evidence="4" id="KW-1185">Reference proteome</keyword>